<evidence type="ECO:0000259" key="2">
    <source>
        <dbReference type="Pfam" id="PF01399"/>
    </source>
</evidence>
<comment type="similarity">
    <text evidence="1">Belongs to the CSN7/EIF3M family. CSN7 subfamily.</text>
</comment>
<name>A0A9P7A5G4_9AGAM</name>
<accession>A0A9P7A5G4</accession>
<dbReference type="Pfam" id="PF01399">
    <property type="entry name" value="PCI"/>
    <property type="match status" value="1"/>
</dbReference>
<dbReference type="InterPro" id="IPR045237">
    <property type="entry name" value="COPS7/eIF3m"/>
</dbReference>
<gene>
    <name evidence="3" type="ORF">EV702DRAFT_229719</name>
</gene>
<keyword evidence="4" id="KW-1185">Reference proteome</keyword>
<dbReference type="OrthoDB" id="10267031at2759"/>
<dbReference type="AlphaFoldDB" id="A0A9P7A5G4"/>
<sequence>MVAYQNYIHGSKAIPLFSKNMVYRFIMIHLTYLNHLWACRTRPLERKIHHLSFASRSFAHVGHDLPYSEVASTLQIELSQVEKWVIDATRTGLLSGKLSQITRSLHVYRLSARAFEREQWEASGGC</sequence>
<protein>
    <recommendedName>
        <fullName evidence="2">PCI domain-containing protein</fullName>
    </recommendedName>
</protein>
<dbReference type="GO" id="GO:0005852">
    <property type="term" value="C:eukaryotic translation initiation factor 3 complex"/>
    <property type="evidence" value="ECO:0007669"/>
    <property type="project" value="TreeGrafter"/>
</dbReference>
<dbReference type="EMBL" id="JABBWD010000002">
    <property type="protein sequence ID" value="KAG1782845.1"/>
    <property type="molecule type" value="Genomic_DNA"/>
</dbReference>
<evidence type="ECO:0000313" key="3">
    <source>
        <dbReference type="EMBL" id="KAG1782845.1"/>
    </source>
</evidence>
<dbReference type="PANTHER" id="PTHR15350">
    <property type="entry name" value="COP9 SIGNALOSOME COMPLEX SUBUNIT 7/DENDRITIC CELL PROTEIN GA17"/>
    <property type="match status" value="1"/>
</dbReference>
<feature type="domain" description="PCI" evidence="2">
    <location>
        <begin position="63"/>
        <end position="108"/>
    </location>
</feature>
<proteinExistence type="inferred from homology"/>
<dbReference type="PANTHER" id="PTHR15350:SF2">
    <property type="entry name" value="EUKARYOTIC TRANSLATION INITIATION FACTOR 3 SUBUNIT M"/>
    <property type="match status" value="1"/>
</dbReference>
<reference evidence="3" key="1">
    <citation type="journal article" date="2020" name="New Phytol.">
        <title>Comparative genomics reveals dynamic genome evolution in host specialist ectomycorrhizal fungi.</title>
        <authorList>
            <person name="Lofgren L.A."/>
            <person name="Nguyen N.H."/>
            <person name="Vilgalys R."/>
            <person name="Ruytinx J."/>
            <person name="Liao H.L."/>
            <person name="Branco S."/>
            <person name="Kuo A."/>
            <person name="LaButti K."/>
            <person name="Lipzen A."/>
            <person name="Andreopoulos W."/>
            <person name="Pangilinan J."/>
            <person name="Riley R."/>
            <person name="Hundley H."/>
            <person name="Na H."/>
            <person name="Barry K."/>
            <person name="Grigoriev I.V."/>
            <person name="Stajich J.E."/>
            <person name="Kennedy P.G."/>
        </authorList>
    </citation>
    <scope>NUCLEOTIDE SEQUENCE</scope>
    <source>
        <strain evidence="3">DOB743</strain>
    </source>
</reference>
<dbReference type="InterPro" id="IPR000717">
    <property type="entry name" value="PCI_dom"/>
</dbReference>
<evidence type="ECO:0000256" key="1">
    <source>
        <dbReference type="ARBA" id="ARBA00008482"/>
    </source>
</evidence>
<dbReference type="Proteomes" id="UP000714275">
    <property type="component" value="Unassembled WGS sequence"/>
</dbReference>
<evidence type="ECO:0000313" key="4">
    <source>
        <dbReference type="Proteomes" id="UP000714275"/>
    </source>
</evidence>
<organism evidence="3 4">
    <name type="scientific">Suillus placidus</name>
    <dbReference type="NCBI Taxonomy" id="48579"/>
    <lineage>
        <taxon>Eukaryota</taxon>
        <taxon>Fungi</taxon>
        <taxon>Dikarya</taxon>
        <taxon>Basidiomycota</taxon>
        <taxon>Agaricomycotina</taxon>
        <taxon>Agaricomycetes</taxon>
        <taxon>Agaricomycetidae</taxon>
        <taxon>Boletales</taxon>
        <taxon>Suillineae</taxon>
        <taxon>Suillaceae</taxon>
        <taxon>Suillus</taxon>
    </lineage>
</organism>
<comment type="caution">
    <text evidence="3">The sequence shown here is derived from an EMBL/GenBank/DDBJ whole genome shotgun (WGS) entry which is preliminary data.</text>
</comment>
<dbReference type="GO" id="GO:0002183">
    <property type="term" value="P:cytoplasmic translational initiation"/>
    <property type="evidence" value="ECO:0007669"/>
    <property type="project" value="TreeGrafter"/>
</dbReference>